<dbReference type="InParanoid" id="A0A024FWU6"/>
<proteinExistence type="predicted"/>
<dbReference type="EMBL" id="CAIX01001467">
    <property type="protein sequence ID" value="CCI11658.1"/>
    <property type="molecule type" value="Genomic_DNA"/>
</dbReference>
<evidence type="ECO:0000313" key="1">
    <source>
        <dbReference type="EMBL" id="CCI11658.1"/>
    </source>
</evidence>
<dbReference type="Proteomes" id="UP000053237">
    <property type="component" value="Unassembled WGS sequence"/>
</dbReference>
<accession>A0A024FWU6</accession>
<comment type="caution">
    <text evidence="1">The sequence shown here is derived from an EMBL/GenBank/DDBJ whole genome shotgun (WGS) entry which is preliminary data.</text>
</comment>
<dbReference type="AlphaFoldDB" id="A0A024FWU6"/>
<reference evidence="1 2" key="1">
    <citation type="submission" date="2012-05" db="EMBL/GenBank/DDBJ databases">
        <title>Recombination and specialization in a pathogen metapopulation.</title>
        <authorList>
            <person name="Gardiner A."/>
            <person name="Kemen E."/>
            <person name="Schultz-Larsen T."/>
            <person name="MacLean D."/>
            <person name="Van Oosterhout C."/>
            <person name="Jones J.D.G."/>
        </authorList>
    </citation>
    <scope>NUCLEOTIDE SEQUENCE [LARGE SCALE GENOMIC DNA]</scope>
    <source>
        <strain evidence="1 2">Ac Nc2</strain>
    </source>
</reference>
<sequence length="102" mass="11953">MVLFLMDRTCLRTLQSDLLGFLQDWKSHILVSLIGQVQSVIEKLNVVFSLSTLSFWAALELGFSRTWLYTSDYYKLRADGNVVSETPSYTNWLESMRYKRPY</sequence>
<evidence type="ECO:0000313" key="2">
    <source>
        <dbReference type="Proteomes" id="UP000053237"/>
    </source>
</evidence>
<name>A0A024FWU6_9STRA</name>
<gene>
    <name evidence="1" type="ORF">BN9_132690</name>
</gene>
<protein>
    <submittedName>
        <fullName evidence="1">Uncharacterized protein</fullName>
    </submittedName>
</protein>
<organism evidence="1 2">
    <name type="scientific">Albugo candida</name>
    <dbReference type="NCBI Taxonomy" id="65357"/>
    <lineage>
        <taxon>Eukaryota</taxon>
        <taxon>Sar</taxon>
        <taxon>Stramenopiles</taxon>
        <taxon>Oomycota</taxon>
        <taxon>Peronosporomycetes</taxon>
        <taxon>Albuginales</taxon>
        <taxon>Albuginaceae</taxon>
        <taxon>Albugo</taxon>
    </lineage>
</organism>
<keyword evidence="2" id="KW-1185">Reference proteome</keyword>